<dbReference type="PANTHER" id="PTHR43335:SF4">
    <property type="entry name" value="ABC TRANSPORTER, ATP-BINDING PROTEIN"/>
    <property type="match status" value="1"/>
</dbReference>
<dbReference type="Gene3D" id="3.40.50.300">
    <property type="entry name" value="P-loop containing nucleotide triphosphate hydrolases"/>
    <property type="match status" value="1"/>
</dbReference>
<dbReference type="InterPro" id="IPR003593">
    <property type="entry name" value="AAA+_ATPase"/>
</dbReference>
<dbReference type="InterPro" id="IPR027417">
    <property type="entry name" value="P-loop_NTPase"/>
</dbReference>
<reference evidence="6" key="2">
    <citation type="submission" date="2020-09" db="EMBL/GenBank/DDBJ databases">
        <authorList>
            <person name="Sun Q."/>
            <person name="Zhou Y."/>
        </authorList>
    </citation>
    <scope>NUCLEOTIDE SEQUENCE</scope>
    <source>
        <strain evidence="6">CGMCC 4.7368</strain>
    </source>
</reference>
<dbReference type="InterPro" id="IPR017871">
    <property type="entry name" value="ABC_transporter-like_CS"/>
</dbReference>
<gene>
    <name evidence="6" type="ORF">GCM10012289_48220</name>
</gene>
<accession>A0A917Z4U2</accession>
<dbReference type="AlphaFoldDB" id="A0A917Z4U2"/>
<dbReference type="Proteomes" id="UP000646523">
    <property type="component" value="Unassembled WGS sequence"/>
</dbReference>
<comment type="caution">
    <text evidence="6">The sequence shown here is derived from an EMBL/GenBank/DDBJ whole genome shotgun (WGS) entry which is preliminary data.</text>
</comment>
<evidence type="ECO:0000256" key="2">
    <source>
        <dbReference type="ARBA" id="ARBA00022448"/>
    </source>
</evidence>
<dbReference type="GO" id="GO:0005524">
    <property type="term" value="F:ATP binding"/>
    <property type="evidence" value="ECO:0007669"/>
    <property type="project" value="UniProtKB-KW"/>
</dbReference>
<evidence type="ECO:0000256" key="3">
    <source>
        <dbReference type="ARBA" id="ARBA00022741"/>
    </source>
</evidence>
<keyword evidence="3" id="KW-0547">Nucleotide-binding</keyword>
<dbReference type="SUPFAM" id="SSF52540">
    <property type="entry name" value="P-loop containing nucleoside triphosphate hydrolases"/>
    <property type="match status" value="1"/>
</dbReference>
<dbReference type="EMBL" id="BMNH01000016">
    <property type="protein sequence ID" value="GGO74769.1"/>
    <property type="molecule type" value="Genomic_DNA"/>
</dbReference>
<dbReference type="GO" id="GO:0016887">
    <property type="term" value="F:ATP hydrolysis activity"/>
    <property type="evidence" value="ECO:0007669"/>
    <property type="project" value="InterPro"/>
</dbReference>
<comment type="similarity">
    <text evidence="1">Belongs to the ABC transporter superfamily.</text>
</comment>
<dbReference type="Pfam" id="PF00005">
    <property type="entry name" value="ABC_tran"/>
    <property type="match status" value="1"/>
</dbReference>
<dbReference type="PROSITE" id="PS50893">
    <property type="entry name" value="ABC_TRANSPORTER_2"/>
    <property type="match status" value="1"/>
</dbReference>
<dbReference type="PROSITE" id="PS00211">
    <property type="entry name" value="ABC_TRANSPORTER_1"/>
    <property type="match status" value="1"/>
</dbReference>
<protein>
    <submittedName>
        <fullName evidence="6">ABC transporter ATP-binding protein</fullName>
    </submittedName>
</protein>
<dbReference type="InterPro" id="IPR003439">
    <property type="entry name" value="ABC_transporter-like_ATP-bd"/>
</dbReference>
<evidence type="ECO:0000256" key="4">
    <source>
        <dbReference type="ARBA" id="ARBA00022840"/>
    </source>
</evidence>
<name>A0A917Z4U2_9ACTN</name>
<evidence type="ECO:0000313" key="7">
    <source>
        <dbReference type="Proteomes" id="UP000646523"/>
    </source>
</evidence>
<sequence length="357" mass="37576">MKARGGGRDGRMNVVVLSDTHAPQGRLRPGSSGMVRETAIGVGGSPPWRAEGRVPSVDDVISLDRLGKRYGDRMAVDGLTLRLRTGAVTGFLGPNGAGKSTTMRMILGLDRPTEGRALIGGRPYHELANPLRTVGATLDARAVHPGRSVRAHLLALARASGIGRARVAEVLEMVGLDAVAGKRAGTLSLGMSQRAGIAGALLGDPEVLMFDEPVNGLDPDGVRWVRRLMRSLAAEGRTVFVASHLMSEMQLTADHLVVIGKGRLIVDAPLKEVLAAGAVLVRSPHAGDLALLLAAEGVAVERRAENELVATGAPIERIGDLAHEAGIRLHELSAREASLEQAYQELTANSVEYGSAR</sequence>
<evidence type="ECO:0000259" key="5">
    <source>
        <dbReference type="PROSITE" id="PS50893"/>
    </source>
</evidence>
<keyword evidence="4 6" id="KW-0067">ATP-binding</keyword>
<reference evidence="6" key="1">
    <citation type="journal article" date="2014" name="Int. J. Syst. Evol. Microbiol.">
        <title>Complete genome sequence of Corynebacterium casei LMG S-19264T (=DSM 44701T), isolated from a smear-ripened cheese.</title>
        <authorList>
            <consortium name="US DOE Joint Genome Institute (JGI-PGF)"/>
            <person name="Walter F."/>
            <person name="Albersmeier A."/>
            <person name="Kalinowski J."/>
            <person name="Ruckert C."/>
        </authorList>
    </citation>
    <scope>NUCLEOTIDE SEQUENCE</scope>
    <source>
        <strain evidence="6">CGMCC 4.7368</strain>
    </source>
</reference>
<keyword evidence="7" id="KW-1185">Reference proteome</keyword>
<evidence type="ECO:0000313" key="6">
    <source>
        <dbReference type="EMBL" id="GGO74769.1"/>
    </source>
</evidence>
<organism evidence="6 7">
    <name type="scientific">Nonomuraea cavernae</name>
    <dbReference type="NCBI Taxonomy" id="2045107"/>
    <lineage>
        <taxon>Bacteria</taxon>
        <taxon>Bacillati</taxon>
        <taxon>Actinomycetota</taxon>
        <taxon>Actinomycetes</taxon>
        <taxon>Streptosporangiales</taxon>
        <taxon>Streptosporangiaceae</taxon>
        <taxon>Nonomuraea</taxon>
    </lineage>
</organism>
<proteinExistence type="inferred from homology"/>
<feature type="domain" description="ABC transporter" evidence="5">
    <location>
        <begin position="61"/>
        <end position="286"/>
    </location>
</feature>
<evidence type="ECO:0000256" key="1">
    <source>
        <dbReference type="ARBA" id="ARBA00005417"/>
    </source>
</evidence>
<keyword evidence="2" id="KW-0813">Transport</keyword>
<dbReference type="PANTHER" id="PTHR43335">
    <property type="entry name" value="ABC TRANSPORTER, ATP-BINDING PROTEIN"/>
    <property type="match status" value="1"/>
</dbReference>
<dbReference type="SMART" id="SM00382">
    <property type="entry name" value="AAA"/>
    <property type="match status" value="1"/>
</dbReference>